<dbReference type="OrthoDB" id="9810154at2"/>
<dbReference type="RefSeq" id="WP_146320432.1">
    <property type="nucleotide sequence ID" value="NZ_VCQV01000044.1"/>
</dbReference>
<evidence type="ECO:0000313" key="3">
    <source>
        <dbReference type="Proteomes" id="UP000320244"/>
    </source>
</evidence>
<dbReference type="CDD" id="cd07067">
    <property type="entry name" value="HP_PGM_like"/>
    <property type="match status" value="1"/>
</dbReference>
<proteinExistence type="predicted"/>
<evidence type="ECO:0000256" key="1">
    <source>
        <dbReference type="ARBA" id="ARBA00022801"/>
    </source>
</evidence>
<dbReference type="GO" id="GO:0016787">
    <property type="term" value="F:hydrolase activity"/>
    <property type="evidence" value="ECO:0007669"/>
    <property type="project" value="UniProtKB-KW"/>
</dbReference>
<name>A0A563DSV0_9MICO</name>
<dbReference type="Gene3D" id="3.40.50.1240">
    <property type="entry name" value="Phosphoglycerate mutase-like"/>
    <property type="match status" value="1"/>
</dbReference>
<sequence>MSRATRRLVLVRHAKAQDPAGTADHERRLTAAGRSDARELGRWLKERKVVPGTVLCSTAVRTRETWANVSDAGTLGALIEHDARIYNAGVSTLLQVLQEVDADASTVLLVGHAPGVPALADVLSEGQPGTEELAAGYPTCTVSILRVGVPWADLAPGVASVEAVHTARHSEH</sequence>
<dbReference type="PANTHER" id="PTHR20935">
    <property type="entry name" value="PHOSPHOGLYCERATE MUTASE-RELATED"/>
    <property type="match status" value="1"/>
</dbReference>
<dbReference type="InterPro" id="IPR029033">
    <property type="entry name" value="His_PPase_superfam"/>
</dbReference>
<dbReference type="InterPro" id="IPR013078">
    <property type="entry name" value="His_Pase_superF_clade-1"/>
</dbReference>
<dbReference type="PANTHER" id="PTHR20935:SF1">
    <property type="entry name" value="SLL1549 PROTEIN"/>
    <property type="match status" value="1"/>
</dbReference>
<keyword evidence="1" id="KW-0378">Hydrolase</keyword>
<reference evidence="2 3" key="2">
    <citation type="submission" date="2019-08" db="EMBL/GenBank/DDBJ databases">
        <title>Jejuicoccus antrihumi gen. nov., sp. nov., a new member of the family Dermacoccaceae isolated from a cave.</title>
        <authorList>
            <person name="Schumann P."/>
            <person name="Kim I.S."/>
        </authorList>
    </citation>
    <scope>NUCLEOTIDE SEQUENCE [LARGE SCALE GENOMIC DNA]</scope>
    <source>
        <strain evidence="2 3">C5-26</strain>
    </source>
</reference>
<evidence type="ECO:0000313" key="2">
    <source>
        <dbReference type="EMBL" id="TWP33305.1"/>
    </source>
</evidence>
<dbReference type="AlphaFoldDB" id="A0A563DSV0"/>
<organism evidence="2 3">
    <name type="scientific">Leekyejoonella antrihumi</name>
    <dbReference type="NCBI Taxonomy" id="1660198"/>
    <lineage>
        <taxon>Bacteria</taxon>
        <taxon>Bacillati</taxon>
        <taxon>Actinomycetota</taxon>
        <taxon>Actinomycetes</taxon>
        <taxon>Micrococcales</taxon>
        <taxon>Dermacoccaceae</taxon>
        <taxon>Leekyejoonella</taxon>
    </lineage>
</organism>
<comment type="caution">
    <text evidence="2">The sequence shown here is derived from an EMBL/GenBank/DDBJ whole genome shotgun (WGS) entry which is preliminary data.</text>
</comment>
<dbReference type="EMBL" id="VCQV01000044">
    <property type="protein sequence ID" value="TWP33305.1"/>
    <property type="molecule type" value="Genomic_DNA"/>
</dbReference>
<gene>
    <name evidence="2" type="ORF">FGL98_21665</name>
</gene>
<dbReference type="SMART" id="SM00855">
    <property type="entry name" value="PGAM"/>
    <property type="match status" value="1"/>
</dbReference>
<accession>A0A563DSV0</accession>
<keyword evidence="3" id="KW-1185">Reference proteome</keyword>
<reference evidence="2 3" key="1">
    <citation type="submission" date="2019-05" db="EMBL/GenBank/DDBJ databases">
        <authorList>
            <person name="Lee S.D."/>
        </authorList>
    </citation>
    <scope>NUCLEOTIDE SEQUENCE [LARGE SCALE GENOMIC DNA]</scope>
    <source>
        <strain evidence="2 3">C5-26</strain>
    </source>
</reference>
<dbReference type="SUPFAM" id="SSF53254">
    <property type="entry name" value="Phosphoglycerate mutase-like"/>
    <property type="match status" value="1"/>
</dbReference>
<dbReference type="Proteomes" id="UP000320244">
    <property type="component" value="Unassembled WGS sequence"/>
</dbReference>
<dbReference type="Pfam" id="PF00300">
    <property type="entry name" value="His_Phos_1"/>
    <property type="match status" value="1"/>
</dbReference>
<protein>
    <submittedName>
        <fullName evidence="2">Histidine phosphatase family protein</fullName>
    </submittedName>
</protein>
<dbReference type="InterPro" id="IPR051021">
    <property type="entry name" value="Mito_Ser/Thr_phosphatase"/>
</dbReference>